<keyword evidence="2" id="KW-1133">Transmembrane helix</keyword>
<evidence type="ECO:0000256" key="2">
    <source>
        <dbReference type="SAM" id="Phobius"/>
    </source>
</evidence>
<sequence>MKNVIIIIIFIKEKGFDPLNGTRFDSGEPNPVQHGLGDHPLPPTSPSKRNWGVSSRWLHYAVLLWIGSLGKGSLLIIVYTSPPHHPLSSLLSMDSTVFSVFRSSCY</sequence>
<evidence type="ECO:0000256" key="1">
    <source>
        <dbReference type="SAM" id="MobiDB-lite"/>
    </source>
</evidence>
<keyword evidence="2" id="KW-0472">Membrane</keyword>
<comment type="caution">
    <text evidence="3">The sequence shown here is derived from an EMBL/GenBank/DDBJ whole genome shotgun (WGS) entry which is preliminary data.</text>
</comment>
<keyword evidence="2" id="KW-0812">Transmembrane</keyword>
<evidence type="ECO:0000313" key="4">
    <source>
        <dbReference type="Proteomes" id="UP001420932"/>
    </source>
</evidence>
<evidence type="ECO:0000313" key="3">
    <source>
        <dbReference type="EMBL" id="KAK9128426.1"/>
    </source>
</evidence>
<feature type="region of interest" description="Disordered" evidence="1">
    <location>
        <begin position="21"/>
        <end position="47"/>
    </location>
</feature>
<dbReference type="Proteomes" id="UP001420932">
    <property type="component" value="Unassembled WGS sequence"/>
</dbReference>
<organism evidence="3 4">
    <name type="scientific">Stephania yunnanensis</name>
    <dbReference type="NCBI Taxonomy" id="152371"/>
    <lineage>
        <taxon>Eukaryota</taxon>
        <taxon>Viridiplantae</taxon>
        <taxon>Streptophyta</taxon>
        <taxon>Embryophyta</taxon>
        <taxon>Tracheophyta</taxon>
        <taxon>Spermatophyta</taxon>
        <taxon>Magnoliopsida</taxon>
        <taxon>Ranunculales</taxon>
        <taxon>Menispermaceae</taxon>
        <taxon>Menispermoideae</taxon>
        <taxon>Cissampelideae</taxon>
        <taxon>Stephania</taxon>
    </lineage>
</organism>
<dbReference type="EMBL" id="JBBNAF010000007">
    <property type="protein sequence ID" value="KAK9128426.1"/>
    <property type="molecule type" value="Genomic_DNA"/>
</dbReference>
<gene>
    <name evidence="3" type="ORF">Syun_017223</name>
</gene>
<name>A0AAP0P5M6_9MAGN</name>
<proteinExistence type="predicted"/>
<protein>
    <submittedName>
        <fullName evidence="3">Uncharacterized protein</fullName>
    </submittedName>
</protein>
<accession>A0AAP0P5M6</accession>
<keyword evidence="4" id="KW-1185">Reference proteome</keyword>
<dbReference type="AlphaFoldDB" id="A0AAP0P5M6"/>
<reference evidence="3 4" key="1">
    <citation type="submission" date="2024-01" db="EMBL/GenBank/DDBJ databases">
        <title>Genome assemblies of Stephania.</title>
        <authorList>
            <person name="Yang L."/>
        </authorList>
    </citation>
    <scope>NUCLEOTIDE SEQUENCE [LARGE SCALE GENOMIC DNA]</scope>
    <source>
        <strain evidence="3">YNDBR</strain>
        <tissue evidence="3">Leaf</tissue>
    </source>
</reference>
<feature type="transmembrane region" description="Helical" evidence="2">
    <location>
        <begin position="57"/>
        <end position="79"/>
    </location>
</feature>